<evidence type="ECO:0000256" key="2">
    <source>
        <dbReference type="ARBA" id="ARBA00004123"/>
    </source>
</evidence>
<proteinExistence type="inferred from homology"/>
<dbReference type="PANTHER" id="PTHR24006">
    <property type="entry name" value="UBIQUITIN CARBOXYL-TERMINAL HYDROLASE"/>
    <property type="match status" value="1"/>
</dbReference>
<dbReference type="Pfam" id="PF12436">
    <property type="entry name" value="USP7_ICP0_bdg"/>
    <property type="match status" value="1"/>
</dbReference>
<dbReference type="Pfam" id="PF14533">
    <property type="entry name" value="USP7_C2"/>
    <property type="match status" value="1"/>
</dbReference>
<dbReference type="PROSITE" id="PS00972">
    <property type="entry name" value="USP_1"/>
    <property type="match status" value="1"/>
</dbReference>
<feature type="domain" description="MATH" evidence="11">
    <location>
        <begin position="439"/>
        <end position="571"/>
    </location>
</feature>
<dbReference type="InterPro" id="IPR029346">
    <property type="entry name" value="USP_C"/>
</dbReference>
<evidence type="ECO:0000256" key="4">
    <source>
        <dbReference type="ARBA" id="ARBA00012759"/>
    </source>
</evidence>
<sequence>MESLPYEVLLEVVGWAAALDKTTAFSLTLTSRSVRRAALPAVYAHVYLRSGARVKSFVSAVKARPSLAAHVRQLSLEDASLASTSAWSCGVGPFDCDDHTSWMDLCAMITQLTKAGTLRSLALSTTAIMRLYTDRHTRCPRRGDFKPGTGPNLPAAHAFGNARLLVDDLVISGCDEQQHLVMKNFHPRSTLTIYGDECVWSSEIVWSTLRAFRDNEEGPEQAQCTDHATPDPEAYENRVDAPQSKSGCSEVELRLVVGSVMDPPRLVRKASELVLRRAGEDAPFSSVILKIRDVDDRAAWAQEAVDRVKDYAGQVPIEIRRWHVHGGRLVQYAAERMDWSNGVCFETVMDDTESIIEGRLPTSSWGPHQLSWCGISQCNPELGSDPYNDHIDASPTVIGAPSDHGHPQPMEVEEAISVLDHSAFAAKHLADLGQEEADFAVCDWVLRDWNALDKRLTGPEFECGGHKWRILLFPFGNSNGQPNDMVSVYLDYANPKEKPEGWHVCAQFALVISNLNDSQCHSTSQAHHRFTAEEMDWGFTRFNELRKLVAPSDGRPRPIIEDGAARVTAFVRVLKDPTGVLWHNFINYDSKKETGYVGLKNQGATCYMNSLLQSLFCTNYFRRAVYQIPTEQDIPSESVALALQRVFYLLQSSDQPVGTNELTKSFGWKSLDSFLQHDVQEFNRVLQEKLETKMKGTAADGAITRLFVGRMKSYLRCVNVDYESTRSEDFYDIQLNVKGMADLHDSFKDYIQVEMLDGENKYAAEGHGLQDAKKGVIFERFPPVLHLQLKRFEYDMEKDSMVKINDRHEFPLDIDLGEFIDKDSEVAGEDWKYQLHGVLVHSGDLHGGHYFALLKPEKDGKWFKFDDDRVTPVTLKEVLEDNFGGEIPNGHLGGQVGARAPVRAMKRFTNAYMLVYVRQRAAPEVLKPFAVEDTPAHLRERLEEERLAIEARKREREEQHLYLTVKLITEDTFKGHQGFDLATFEERNLPATELASFRVLKTELFLNFKARLAQQYGMSEESIRLWVLVNRQNKTVRPDTPVPESDPNLTLETVRDRMASRQNDLRLYLETISPDTNYGVPDPPLMIFLKYFDVTRQTLTGQGRVYVTKAMKVADLVPTINQMMRWPPTVQVRLYEEIKPGMIEQMKPKATFQQSEIQDGDIICFQSEMSEKDAHDIEAQSLYSNPIQFYDFLQNQIKVLFKPKAEDAEYKGEFELTLSKKMTYDMMAAKFAERLKHDPLKLRFTTANGPNGTPKTVLKRTANQTVNEIVSPSYIQGQASLLYYEKLNVSIVELETKRNLKVWWMGAHNKEEAAHQFLMPKTSSFNEVADYLSKQVTLEDGGSGKIRVFEVVNGGRQQRDIPGAEMIGNINETAELFGEEVPIEELRISDEDRIINCFHFSKEVHRIHGVPFKFIIKPGEKFADTKQRLQARIAVPDKEFAKFRFTLVMSSTYKQPNVLQDDDVLFEHKWMTDDALGLDHIDRATKSGRIVTAAQDRGIRIRN</sequence>
<comment type="catalytic activity">
    <reaction evidence="1">
        <text>Thiol-dependent hydrolysis of ester, thioester, amide, peptide and isopeptide bonds formed by the C-terminal Gly of ubiquitin (a 76-residue protein attached to proteins as an intracellular targeting signal).</text>
        <dbReference type="EC" id="3.4.19.12"/>
    </reaction>
</comment>
<comment type="subcellular location">
    <subcellularLocation>
        <location evidence="2">Nucleus</location>
    </subcellularLocation>
</comment>
<accession>A0A0P1BQ38</accession>
<feature type="region of interest" description="Disordered" evidence="10">
    <location>
        <begin position="217"/>
        <end position="242"/>
    </location>
</feature>
<organism evidence="13 14">
    <name type="scientific">Ceraceosorus bombacis</name>
    <dbReference type="NCBI Taxonomy" id="401625"/>
    <lineage>
        <taxon>Eukaryota</taxon>
        <taxon>Fungi</taxon>
        <taxon>Dikarya</taxon>
        <taxon>Basidiomycota</taxon>
        <taxon>Ustilaginomycotina</taxon>
        <taxon>Exobasidiomycetes</taxon>
        <taxon>Ceraceosorales</taxon>
        <taxon>Ceraceosoraceae</taxon>
        <taxon>Ceraceosorus</taxon>
    </lineage>
</organism>
<keyword evidence="9" id="KW-0539">Nucleus</keyword>
<dbReference type="PROSITE" id="PS50235">
    <property type="entry name" value="USP_3"/>
    <property type="match status" value="1"/>
</dbReference>
<dbReference type="EC" id="3.4.19.12" evidence="4"/>
<keyword evidence="6" id="KW-0833">Ubl conjugation pathway</keyword>
<dbReference type="Gene3D" id="2.60.210.10">
    <property type="entry name" value="Apoptosis, Tumor Necrosis Factor Receptor Associated Protein 2, Chain A"/>
    <property type="match status" value="1"/>
</dbReference>
<dbReference type="GO" id="GO:0004843">
    <property type="term" value="F:cysteine-type deubiquitinase activity"/>
    <property type="evidence" value="ECO:0007669"/>
    <property type="project" value="UniProtKB-EC"/>
</dbReference>
<dbReference type="CDD" id="cd02659">
    <property type="entry name" value="peptidase_C19C"/>
    <property type="match status" value="1"/>
</dbReference>
<keyword evidence="7 13" id="KW-0378">Hydrolase</keyword>
<evidence type="ECO:0000259" key="11">
    <source>
        <dbReference type="PROSITE" id="PS50144"/>
    </source>
</evidence>
<evidence type="ECO:0000256" key="8">
    <source>
        <dbReference type="ARBA" id="ARBA00022807"/>
    </source>
</evidence>
<dbReference type="InterPro" id="IPR001394">
    <property type="entry name" value="Peptidase_C19_UCH"/>
</dbReference>
<dbReference type="FunFam" id="3.90.70.10:FF:000005">
    <property type="entry name" value="Ubiquitin carboxyl-terminal hydrolase 7"/>
    <property type="match status" value="1"/>
</dbReference>
<dbReference type="FunFam" id="2.60.210.10:FF:000011">
    <property type="entry name" value="Ubiquitin carboxyl-terminal hydrolase 7"/>
    <property type="match status" value="1"/>
</dbReference>
<dbReference type="FunFam" id="3.10.20.90:FF:000236">
    <property type="entry name" value="Ubiquitin carboxyl-terminal hydrolase 7, variant"/>
    <property type="match status" value="1"/>
</dbReference>
<evidence type="ECO:0000256" key="9">
    <source>
        <dbReference type="ARBA" id="ARBA00023242"/>
    </source>
</evidence>
<reference evidence="13 14" key="1">
    <citation type="submission" date="2014-09" db="EMBL/GenBank/DDBJ databases">
        <authorList>
            <person name="Magalhaes I.L.F."/>
            <person name="Oliveira U."/>
            <person name="Santos F.R."/>
            <person name="Vidigal T.H.D.A."/>
            <person name="Brescovit A.D."/>
            <person name="Santos A.J."/>
        </authorList>
    </citation>
    <scope>NUCLEOTIDE SEQUENCE [LARGE SCALE GENOMIC DNA]</scope>
</reference>
<evidence type="ECO:0000259" key="12">
    <source>
        <dbReference type="PROSITE" id="PS50235"/>
    </source>
</evidence>
<dbReference type="SUPFAM" id="SSF54001">
    <property type="entry name" value="Cysteine proteinases"/>
    <property type="match status" value="1"/>
</dbReference>
<dbReference type="InterPro" id="IPR024729">
    <property type="entry name" value="USP7_ICP0-binding_dom"/>
</dbReference>
<name>A0A0P1BQ38_9BASI</name>
<evidence type="ECO:0000256" key="5">
    <source>
        <dbReference type="ARBA" id="ARBA00022670"/>
    </source>
</evidence>
<keyword evidence="14" id="KW-1185">Reference proteome</keyword>
<evidence type="ECO:0000256" key="7">
    <source>
        <dbReference type="ARBA" id="ARBA00022801"/>
    </source>
</evidence>
<evidence type="ECO:0000313" key="14">
    <source>
        <dbReference type="Proteomes" id="UP000054845"/>
    </source>
</evidence>
<dbReference type="Proteomes" id="UP000054845">
    <property type="component" value="Unassembled WGS sequence"/>
</dbReference>
<dbReference type="InterPro" id="IPR050164">
    <property type="entry name" value="Peptidase_C19"/>
</dbReference>
<dbReference type="PROSITE" id="PS50144">
    <property type="entry name" value="MATH"/>
    <property type="match status" value="1"/>
</dbReference>
<feature type="domain" description="USP" evidence="12">
    <location>
        <begin position="597"/>
        <end position="919"/>
    </location>
</feature>
<dbReference type="PANTHER" id="PTHR24006:SF644">
    <property type="entry name" value="UBIQUITIN CARBOXYL-TERMINAL HYDROLASE 7"/>
    <property type="match status" value="1"/>
</dbReference>
<dbReference type="InterPro" id="IPR038765">
    <property type="entry name" value="Papain-like_cys_pep_sf"/>
</dbReference>
<dbReference type="PROSITE" id="PS00973">
    <property type="entry name" value="USP_2"/>
    <property type="match status" value="1"/>
</dbReference>
<evidence type="ECO:0000256" key="1">
    <source>
        <dbReference type="ARBA" id="ARBA00000707"/>
    </source>
</evidence>
<dbReference type="Gene3D" id="3.90.70.10">
    <property type="entry name" value="Cysteine proteinases"/>
    <property type="match status" value="1"/>
</dbReference>
<keyword evidence="5" id="KW-0645">Protease</keyword>
<evidence type="ECO:0000256" key="3">
    <source>
        <dbReference type="ARBA" id="ARBA00009085"/>
    </source>
</evidence>
<evidence type="ECO:0000256" key="10">
    <source>
        <dbReference type="SAM" id="MobiDB-lite"/>
    </source>
</evidence>
<dbReference type="InterPro" id="IPR018200">
    <property type="entry name" value="USP_CS"/>
</dbReference>
<dbReference type="GO" id="GO:0031647">
    <property type="term" value="P:regulation of protein stability"/>
    <property type="evidence" value="ECO:0007669"/>
    <property type="project" value="TreeGrafter"/>
</dbReference>
<dbReference type="STRING" id="401625.A0A0P1BQ38"/>
<evidence type="ECO:0000256" key="6">
    <source>
        <dbReference type="ARBA" id="ARBA00022786"/>
    </source>
</evidence>
<keyword evidence="8" id="KW-0788">Thiol protease</keyword>
<dbReference type="InterPro" id="IPR002083">
    <property type="entry name" value="MATH/TRAF_dom"/>
</dbReference>
<dbReference type="Gene3D" id="3.10.20.90">
    <property type="entry name" value="Phosphatidylinositol 3-kinase Catalytic Subunit, Chain A, domain 1"/>
    <property type="match status" value="2"/>
</dbReference>
<dbReference type="GO" id="GO:0140492">
    <property type="term" value="F:metal-dependent deubiquitinase activity"/>
    <property type="evidence" value="ECO:0007669"/>
    <property type="project" value="UniProtKB-ARBA"/>
</dbReference>
<dbReference type="GO" id="GO:0006508">
    <property type="term" value="P:proteolysis"/>
    <property type="evidence" value="ECO:0007669"/>
    <property type="project" value="UniProtKB-KW"/>
</dbReference>
<dbReference type="EMBL" id="CCYA01000270">
    <property type="protein sequence ID" value="CEH18189.1"/>
    <property type="molecule type" value="Genomic_DNA"/>
</dbReference>
<dbReference type="GO" id="GO:0005634">
    <property type="term" value="C:nucleus"/>
    <property type="evidence" value="ECO:0007669"/>
    <property type="project" value="UniProtKB-SubCell"/>
</dbReference>
<dbReference type="Pfam" id="PF22486">
    <property type="entry name" value="MATH_2"/>
    <property type="match status" value="1"/>
</dbReference>
<dbReference type="GO" id="GO:0005829">
    <property type="term" value="C:cytosol"/>
    <property type="evidence" value="ECO:0007669"/>
    <property type="project" value="TreeGrafter"/>
</dbReference>
<dbReference type="OrthoDB" id="289038at2759"/>
<dbReference type="SUPFAM" id="SSF49599">
    <property type="entry name" value="TRAF domain-like"/>
    <property type="match status" value="1"/>
</dbReference>
<protein>
    <recommendedName>
        <fullName evidence="4">ubiquitinyl hydrolase 1</fullName>
        <ecNumber evidence="4">3.4.19.12</ecNumber>
    </recommendedName>
</protein>
<dbReference type="InterPro" id="IPR028889">
    <property type="entry name" value="USP"/>
</dbReference>
<dbReference type="Pfam" id="PF00443">
    <property type="entry name" value="UCH"/>
    <property type="match status" value="1"/>
</dbReference>
<dbReference type="GO" id="GO:0016579">
    <property type="term" value="P:protein deubiquitination"/>
    <property type="evidence" value="ECO:0007669"/>
    <property type="project" value="InterPro"/>
</dbReference>
<comment type="similarity">
    <text evidence="3">Belongs to the peptidase C19 family.</text>
</comment>
<dbReference type="InterPro" id="IPR008974">
    <property type="entry name" value="TRAF-like"/>
</dbReference>
<dbReference type="SMART" id="SM00061">
    <property type="entry name" value="MATH"/>
    <property type="match status" value="1"/>
</dbReference>
<dbReference type="FunFam" id="3.10.20.90:FF:000215">
    <property type="entry name" value="Ubiquitin carboxyl-terminal hydrolase 7, variant"/>
    <property type="match status" value="1"/>
</dbReference>
<evidence type="ECO:0000313" key="13">
    <source>
        <dbReference type="EMBL" id="CEH18189.1"/>
    </source>
</evidence>